<comment type="caution">
    <text evidence="2">The sequence shown here is derived from an EMBL/GenBank/DDBJ whole genome shotgun (WGS) entry which is preliminary data.</text>
</comment>
<protein>
    <submittedName>
        <fullName evidence="2">Uncharacterized protein</fullName>
    </submittedName>
</protein>
<feature type="compositionally biased region" description="Basic and acidic residues" evidence="1">
    <location>
        <begin position="23"/>
        <end position="38"/>
    </location>
</feature>
<evidence type="ECO:0000256" key="1">
    <source>
        <dbReference type="SAM" id="MobiDB-lite"/>
    </source>
</evidence>
<organism evidence="2 3">
    <name type="scientific">Cryptosporidium canis</name>
    <dbReference type="NCBI Taxonomy" id="195482"/>
    <lineage>
        <taxon>Eukaryota</taxon>
        <taxon>Sar</taxon>
        <taxon>Alveolata</taxon>
        <taxon>Apicomplexa</taxon>
        <taxon>Conoidasida</taxon>
        <taxon>Coccidia</taxon>
        <taxon>Eucoccidiorida</taxon>
        <taxon>Eimeriorina</taxon>
        <taxon>Cryptosporidiidae</taxon>
        <taxon>Cryptosporidium</taxon>
    </lineage>
</organism>
<keyword evidence="3" id="KW-1185">Reference proteome</keyword>
<dbReference type="EMBL" id="JAPCXB010000199">
    <property type="protein sequence ID" value="KAJ1605020.1"/>
    <property type="molecule type" value="Genomic_DNA"/>
</dbReference>
<name>A0ABQ8P1W8_9CRYT</name>
<proteinExistence type="predicted"/>
<dbReference type="Proteomes" id="UP001071777">
    <property type="component" value="Unassembled WGS sequence"/>
</dbReference>
<evidence type="ECO:0000313" key="3">
    <source>
        <dbReference type="Proteomes" id="UP001071777"/>
    </source>
</evidence>
<feature type="region of interest" description="Disordered" evidence="1">
    <location>
        <begin position="167"/>
        <end position="198"/>
    </location>
</feature>
<gene>
    <name evidence="2" type="ORF">OJ252_3583</name>
</gene>
<accession>A0ABQ8P1W8</accession>
<feature type="region of interest" description="Disordered" evidence="1">
    <location>
        <begin position="1"/>
        <end position="53"/>
    </location>
</feature>
<reference evidence="2" key="1">
    <citation type="submission" date="2022-10" db="EMBL/GenBank/DDBJ databases">
        <title>Adaptive evolution leads to modifications in subtelomeric GC content in a zoonotic Cryptosporidium species.</title>
        <authorList>
            <person name="Li J."/>
            <person name="Feng Y."/>
            <person name="Xiao L."/>
        </authorList>
    </citation>
    <scope>NUCLEOTIDE SEQUENCE</scope>
    <source>
        <strain evidence="2">25894</strain>
    </source>
</reference>
<evidence type="ECO:0000313" key="2">
    <source>
        <dbReference type="EMBL" id="KAJ1605020.1"/>
    </source>
</evidence>
<sequence>MTSVNSLVSSGHERSLIGGRNDLACERNDQEHNERDDAGYGGGGPEGVPQHKGIHNNEVEYIGGGDSLAVLDPSGLRVTEDDGLPRGLSDCRVLVGNSRGLPVDHSSKGHGYQGCLNPQTDSPAPIAILRLHQNLEQSQSDKYAPHVVVAPLLESLRLGAGLQACDKAPQRQRGQSLQRVKEHLQQQDHQALQPKHAQ</sequence>